<dbReference type="Proteomes" id="UP000314294">
    <property type="component" value="Unassembled WGS sequence"/>
</dbReference>
<protein>
    <recommendedName>
        <fullName evidence="4">Secreted protein</fullName>
    </recommendedName>
</protein>
<feature type="chain" id="PRO_5021349145" description="Secreted protein" evidence="1">
    <location>
        <begin position="22"/>
        <end position="66"/>
    </location>
</feature>
<reference evidence="2 3" key="1">
    <citation type="submission" date="2019-03" db="EMBL/GenBank/DDBJ databases">
        <title>First draft genome of Liparis tanakae, snailfish: a comprehensive survey of snailfish specific genes.</title>
        <authorList>
            <person name="Kim W."/>
            <person name="Song I."/>
            <person name="Jeong J.-H."/>
            <person name="Kim D."/>
            <person name="Kim S."/>
            <person name="Ryu S."/>
            <person name="Song J.Y."/>
            <person name="Lee S.K."/>
        </authorList>
    </citation>
    <scope>NUCLEOTIDE SEQUENCE [LARGE SCALE GENOMIC DNA]</scope>
    <source>
        <tissue evidence="2">Muscle</tissue>
    </source>
</reference>
<evidence type="ECO:0008006" key="4">
    <source>
        <dbReference type="Google" id="ProtNLM"/>
    </source>
</evidence>
<name>A0A4Z2E8T6_9TELE</name>
<keyword evidence="1" id="KW-0732">Signal</keyword>
<gene>
    <name evidence="2" type="ORF">EYF80_064701</name>
</gene>
<evidence type="ECO:0000313" key="3">
    <source>
        <dbReference type="Proteomes" id="UP000314294"/>
    </source>
</evidence>
<organism evidence="2 3">
    <name type="scientific">Liparis tanakae</name>
    <name type="common">Tanaka's snailfish</name>
    <dbReference type="NCBI Taxonomy" id="230148"/>
    <lineage>
        <taxon>Eukaryota</taxon>
        <taxon>Metazoa</taxon>
        <taxon>Chordata</taxon>
        <taxon>Craniata</taxon>
        <taxon>Vertebrata</taxon>
        <taxon>Euteleostomi</taxon>
        <taxon>Actinopterygii</taxon>
        <taxon>Neopterygii</taxon>
        <taxon>Teleostei</taxon>
        <taxon>Neoteleostei</taxon>
        <taxon>Acanthomorphata</taxon>
        <taxon>Eupercaria</taxon>
        <taxon>Perciformes</taxon>
        <taxon>Cottioidei</taxon>
        <taxon>Cottales</taxon>
        <taxon>Liparidae</taxon>
        <taxon>Liparis</taxon>
    </lineage>
</organism>
<sequence length="66" mass="7059">MPPLHAQAVLLFSCCTAEAGAASRSQLRLVSPATRVSAHGENQLARCFCQFSHDHYRKEGEGGGTT</sequence>
<comment type="caution">
    <text evidence="2">The sequence shown here is derived from an EMBL/GenBank/DDBJ whole genome shotgun (WGS) entry which is preliminary data.</text>
</comment>
<dbReference type="AlphaFoldDB" id="A0A4Z2E8T6"/>
<evidence type="ECO:0000256" key="1">
    <source>
        <dbReference type="SAM" id="SignalP"/>
    </source>
</evidence>
<feature type="signal peptide" evidence="1">
    <location>
        <begin position="1"/>
        <end position="21"/>
    </location>
</feature>
<proteinExistence type="predicted"/>
<evidence type="ECO:0000313" key="2">
    <source>
        <dbReference type="EMBL" id="TNN25171.1"/>
    </source>
</evidence>
<keyword evidence="3" id="KW-1185">Reference proteome</keyword>
<dbReference type="EMBL" id="SRLO01013256">
    <property type="protein sequence ID" value="TNN25171.1"/>
    <property type="molecule type" value="Genomic_DNA"/>
</dbReference>
<accession>A0A4Z2E8T6</accession>